<name>A0A317X964_9EURO</name>
<keyword evidence="5" id="KW-0539">Nucleus</keyword>
<dbReference type="GO" id="GO:0008270">
    <property type="term" value="F:zinc ion binding"/>
    <property type="evidence" value="ECO:0007669"/>
    <property type="project" value="InterPro"/>
</dbReference>
<dbReference type="CDD" id="cd12148">
    <property type="entry name" value="fungal_TF_MHR"/>
    <property type="match status" value="1"/>
</dbReference>
<dbReference type="GO" id="GO:0000981">
    <property type="term" value="F:DNA-binding transcription factor activity, RNA polymerase II-specific"/>
    <property type="evidence" value="ECO:0007669"/>
    <property type="project" value="InterPro"/>
</dbReference>
<dbReference type="RefSeq" id="XP_025471800.1">
    <property type="nucleotide sequence ID" value="XM_025610783.1"/>
</dbReference>
<keyword evidence="9" id="KW-1185">Reference proteome</keyword>
<evidence type="ECO:0000256" key="2">
    <source>
        <dbReference type="ARBA" id="ARBA00023015"/>
    </source>
</evidence>
<organism evidence="8 9">
    <name type="scientific">Aspergillus sclerotioniger CBS 115572</name>
    <dbReference type="NCBI Taxonomy" id="1450535"/>
    <lineage>
        <taxon>Eukaryota</taxon>
        <taxon>Fungi</taxon>
        <taxon>Dikarya</taxon>
        <taxon>Ascomycota</taxon>
        <taxon>Pezizomycotina</taxon>
        <taxon>Eurotiomycetes</taxon>
        <taxon>Eurotiomycetidae</taxon>
        <taxon>Eurotiales</taxon>
        <taxon>Aspergillaceae</taxon>
        <taxon>Aspergillus</taxon>
        <taxon>Aspergillus subgen. Circumdati</taxon>
    </lineage>
</organism>
<keyword evidence="2" id="KW-0805">Transcription regulation</keyword>
<evidence type="ECO:0000313" key="9">
    <source>
        <dbReference type="Proteomes" id="UP000246702"/>
    </source>
</evidence>
<dbReference type="GO" id="GO:0006351">
    <property type="term" value="P:DNA-templated transcription"/>
    <property type="evidence" value="ECO:0007669"/>
    <property type="project" value="InterPro"/>
</dbReference>
<evidence type="ECO:0000256" key="5">
    <source>
        <dbReference type="ARBA" id="ARBA00023242"/>
    </source>
</evidence>
<dbReference type="PANTHER" id="PTHR47424">
    <property type="entry name" value="REGULATORY PROTEIN GAL4"/>
    <property type="match status" value="1"/>
</dbReference>
<evidence type="ECO:0000256" key="6">
    <source>
        <dbReference type="SAM" id="MobiDB-lite"/>
    </source>
</evidence>
<feature type="domain" description="Zn(2)-C6 fungal-type" evidence="7">
    <location>
        <begin position="23"/>
        <end position="55"/>
    </location>
</feature>
<dbReference type="EMBL" id="MSFK01000003">
    <property type="protein sequence ID" value="PWY95039.1"/>
    <property type="molecule type" value="Genomic_DNA"/>
</dbReference>
<dbReference type="Pfam" id="PF04082">
    <property type="entry name" value="Fungal_trans"/>
    <property type="match status" value="1"/>
</dbReference>
<dbReference type="STRING" id="1450535.A0A317X964"/>
<dbReference type="AlphaFoldDB" id="A0A317X964"/>
<dbReference type="InterPro" id="IPR051127">
    <property type="entry name" value="Fungal_SecMet_Regulators"/>
</dbReference>
<comment type="caution">
    <text evidence="8">The sequence shown here is derived from an EMBL/GenBank/DDBJ whole genome shotgun (WGS) entry which is preliminary data.</text>
</comment>
<dbReference type="Pfam" id="PF00172">
    <property type="entry name" value="Zn_clus"/>
    <property type="match status" value="1"/>
</dbReference>
<accession>A0A317X964</accession>
<evidence type="ECO:0000256" key="3">
    <source>
        <dbReference type="ARBA" id="ARBA00023125"/>
    </source>
</evidence>
<dbReference type="GeneID" id="37112926"/>
<feature type="compositionally biased region" description="Polar residues" evidence="6">
    <location>
        <begin position="114"/>
        <end position="125"/>
    </location>
</feature>
<dbReference type="SMART" id="SM00906">
    <property type="entry name" value="Fungal_trans"/>
    <property type="match status" value="1"/>
</dbReference>
<dbReference type="GO" id="GO:0009893">
    <property type="term" value="P:positive regulation of metabolic process"/>
    <property type="evidence" value="ECO:0007669"/>
    <property type="project" value="UniProtKB-ARBA"/>
</dbReference>
<gene>
    <name evidence="8" type="ORF">BO94DRAFT_530928</name>
</gene>
<evidence type="ECO:0000256" key="1">
    <source>
        <dbReference type="ARBA" id="ARBA00022723"/>
    </source>
</evidence>
<reference evidence="8 9" key="1">
    <citation type="submission" date="2016-12" db="EMBL/GenBank/DDBJ databases">
        <title>The genomes of Aspergillus section Nigri reveals drivers in fungal speciation.</title>
        <authorList>
            <consortium name="DOE Joint Genome Institute"/>
            <person name="Vesth T.C."/>
            <person name="Nybo J."/>
            <person name="Theobald S."/>
            <person name="Brandl J."/>
            <person name="Frisvad J.C."/>
            <person name="Nielsen K.F."/>
            <person name="Lyhne E.K."/>
            <person name="Kogle M.E."/>
            <person name="Kuo A."/>
            <person name="Riley R."/>
            <person name="Clum A."/>
            <person name="Nolan M."/>
            <person name="Lipzen A."/>
            <person name="Salamov A."/>
            <person name="Henrissat B."/>
            <person name="Wiebenga A."/>
            <person name="De Vries R.P."/>
            <person name="Grigoriev I.V."/>
            <person name="Mortensen U.H."/>
            <person name="Andersen M.R."/>
            <person name="Baker S.E."/>
        </authorList>
    </citation>
    <scope>NUCLEOTIDE SEQUENCE [LARGE SCALE GENOMIC DNA]</scope>
    <source>
        <strain evidence="8 9">CBS 115572</strain>
    </source>
</reference>
<keyword evidence="4" id="KW-0804">Transcription</keyword>
<protein>
    <recommendedName>
        <fullName evidence="7">Zn(2)-C6 fungal-type domain-containing protein</fullName>
    </recommendedName>
</protein>
<feature type="region of interest" description="Disordered" evidence="6">
    <location>
        <begin position="104"/>
        <end position="131"/>
    </location>
</feature>
<dbReference type="PROSITE" id="PS50048">
    <property type="entry name" value="ZN2_CY6_FUNGAL_2"/>
    <property type="match status" value="1"/>
</dbReference>
<evidence type="ECO:0000313" key="8">
    <source>
        <dbReference type="EMBL" id="PWY95039.1"/>
    </source>
</evidence>
<dbReference type="Gene3D" id="4.10.240.10">
    <property type="entry name" value="Zn(2)-C6 fungal-type DNA-binding domain"/>
    <property type="match status" value="1"/>
</dbReference>
<evidence type="ECO:0000256" key="4">
    <source>
        <dbReference type="ARBA" id="ARBA00023163"/>
    </source>
</evidence>
<proteinExistence type="predicted"/>
<keyword evidence="3" id="KW-0238">DNA-binding</keyword>
<dbReference type="SUPFAM" id="SSF57701">
    <property type="entry name" value="Zn2/Cys6 DNA-binding domain"/>
    <property type="match status" value="1"/>
</dbReference>
<evidence type="ECO:0000259" key="7">
    <source>
        <dbReference type="PROSITE" id="PS50048"/>
    </source>
</evidence>
<dbReference type="GO" id="GO:0003677">
    <property type="term" value="F:DNA binding"/>
    <property type="evidence" value="ECO:0007669"/>
    <property type="project" value="UniProtKB-KW"/>
</dbReference>
<sequence>MDAATRKISRRVPLESRQRTQHSCDRCKSRKQKCHQVPGEDRCRHCERYNYDCTTNKPRKQRIYGSVDLVRSRIEALEGLVKKLIPDADLSSVDSMREIERSLNNSLPEMGCSKSRSPQPQSIQEKQPDSVDLNEELVKDQQGQEQYIGPASSYFFQMKLRTLLGSHRQGPKCHMLLFGRNPSEENLMGSAYAVLTETEIREIPMPSQMGVGVGAVPYPVPLLDTTVIDGLIRAYFDYVNVDFPILHEASFLHTFDIWRVSPHSVERPWVCGLLCVLILGRRISPLGTAETQQQKWWTHIELILPSIIFTSNIHSIQAFMLAALHLHNTNHRDACWTLTGAAARIAIAIGLHRDETICKGPRLAQELRKSLWWTLYSFEQIQVSSHDRPSAIEDTLCSTTSPHERTLGVGTPYWPPDYTIWSTQLVSILSRVCRALPNATSEAGLAALLSPVSGLLGDLARWHDSLPQHLSLSVLDILPNEYVRPVLLLHIQYHYTVSLLTRYSLLRYLGTRSEMLSAEPKQRIIETAAKICCESGRKSCELLLQLDARGKFNAVTWWDIYFVYSSTLVLTVSIMWDRATRQCEAPDNGALSLLHDCAAVVTLHSLNPMVPGTMRRWIGIICDLDVLAHEKLGPAPKVPFNNQSEFISYPSTANAIVDPAPSNFGTIPPYYNNGAGMQSSVEQYYPPMNQPMMSSHEIHNNPVLEMPYMNDNNGYVSWDSIESMLLGAEAYNPPFDWRM</sequence>
<dbReference type="InterPro" id="IPR001138">
    <property type="entry name" value="Zn2Cys6_DnaBD"/>
</dbReference>
<dbReference type="InterPro" id="IPR036864">
    <property type="entry name" value="Zn2-C6_fun-type_DNA-bd_sf"/>
</dbReference>
<dbReference type="PROSITE" id="PS00463">
    <property type="entry name" value="ZN2_CY6_FUNGAL_1"/>
    <property type="match status" value="1"/>
</dbReference>
<dbReference type="SMART" id="SM00066">
    <property type="entry name" value="GAL4"/>
    <property type="match status" value="1"/>
</dbReference>
<dbReference type="CDD" id="cd00067">
    <property type="entry name" value="GAL4"/>
    <property type="match status" value="1"/>
</dbReference>
<dbReference type="OrthoDB" id="3266505at2759"/>
<dbReference type="PANTHER" id="PTHR47424:SF6">
    <property type="entry name" value="PROLINE UTILIZATION TRANS-ACTIVATOR"/>
    <property type="match status" value="1"/>
</dbReference>
<dbReference type="Proteomes" id="UP000246702">
    <property type="component" value="Unassembled WGS sequence"/>
</dbReference>
<dbReference type="InterPro" id="IPR007219">
    <property type="entry name" value="XnlR_reg_dom"/>
</dbReference>
<keyword evidence="1" id="KW-0479">Metal-binding</keyword>